<gene>
    <name evidence="2" type="ORF">LV85_04102</name>
</gene>
<dbReference type="InterPro" id="IPR025316">
    <property type="entry name" value="DUF4221"/>
</dbReference>
<dbReference type="EMBL" id="QKZT01000027">
    <property type="protein sequence ID" value="PZX47005.1"/>
    <property type="molecule type" value="Genomic_DNA"/>
</dbReference>
<evidence type="ECO:0000313" key="2">
    <source>
        <dbReference type="EMBL" id="PZX47005.1"/>
    </source>
</evidence>
<reference evidence="2 3" key="1">
    <citation type="submission" date="2018-06" db="EMBL/GenBank/DDBJ databases">
        <title>Genomic Encyclopedia of Archaeal and Bacterial Type Strains, Phase II (KMG-II): from individual species to whole genera.</title>
        <authorList>
            <person name="Goeker M."/>
        </authorList>
    </citation>
    <scope>NUCLEOTIDE SEQUENCE [LARGE SCALE GENOMIC DNA]</scope>
    <source>
        <strain evidence="2 3">DSM 19830</strain>
    </source>
</reference>
<keyword evidence="3" id="KW-1185">Reference proteome</keyword>
<dbReference type="Proteomes" id="UP000248882">
    <property type="component" value="Unassembled WGS sequence"/>
</dbReference>
<dbReference type="PROSITE" id="PS51257">
    <property type="entry name" value="PROKAR_LIPOPROTEIN"/>
    <property type="match status" value="1"/>
</dbReference>
<feature type="chain" id="PRO_5015974262" evidence="1">
    <location>
        <begin position="22"/>
        <end position="372"/>
    </location>
</feature>
<dbReference type="SUPFAM" id="SSF63825">
    <property type="entry name" value="YWTD domain"/>
    <property type="match status" value="1"/>
</dbReference>
<organism evidence="2 3">
    <name type="scientific">Algoriphagus chordae</name>
    <dbReference type="NCBI Taxonomy" id="237019"/>
    <lineage>
        <taxon>Bacteria</taxon>
        <taxon>Pseudomonadati</taxon>
        <taxon>Bacteroidota</taxon>
        <taxon>Cytophagia</taxon>
        <taxon>Cytophagales</taxon>
        <taxon>Cyclobacteriaceae</taxon>
        <taxon>Algoriphagus</taxon>
    </lineage>
</organism>
<sequence length="372" mass="42073">MKKLLPLLLFAVLASCGGKEAGTIETDNVLQNLTFSVDTMLIDSGEGLFNLSGTLHLSYQSPNLLYLFDEKLTRIQKVDLDKRALVSTFHFEKEGPNGTGTNLSNLQSLAQDRFLIVSNEAQGIYKADGTKELNLGLANFSDPENDSEPEIQLPFEMQISADGNFAYAIVGDFFEGNWSFVRINLEGKSLKTWDMPEFLNSRKFTIMLNGSDSFDLHAEDIHLNKLNEKVAVTAGNTSSIYLYDPSSDSLSLVTFPHEITATEKTGTYPLEVTSTKEYDNIITEIKSEITYGTFIWDSSREKYFRIGYKSINDYKKYEVFLYAYDKKLNLIGEQKVEGLNKIPSHYFFKDGKLYSYVNVEDELGFAVFTFDF</sequence>
<dbReference type="AlphaFoldDB" id="A0A2W7R8S0"/>
<keyword evidence="1" id="KW-0732">Signal</keyword>
<dbReference type="OrthoDB" id="833511at2"/>
<dbReference type="RefSeq" id="WP_111322924.1">
    <property type="nucleotide sequence ID" value="NZ_QKZT01000027.1"/>
</dbReference>
<protein>
    <submittedName>
        <fullName evidence="2">Uncharacterized protein DUF4221</fullName>
    </submittedName>
</protein>
<comment type="caution">
    <text evidence="2">The sequence shown here is derived from an EMBL/GenBank/DDBJ whole genome shotgun (WGS) entry which is preliminary data.</text>
</comment>
<evidence type="ECO:0000313" key="3">
    <source>
        <dbReference type="Proteomes" id="UP000248882"/>
    </source>
</evidence>
<evidence type="ECO:0000256" key="1">
    <source>
        <dbReference type="SAM" id="SignalP"/>
    </source>
</evidence>
<proteinExistence type="predicted"/>
<feature type="signal peptide" evidence="1">
    <location>
        <begin position="1"/>
        <end position="21"/>
    </location>
</feature>
<accession>A0A2W7R8S0</accession>
<dbReference type="Pfam" id="PF13970">
    <property type="entry name" value="DUF4221"/>
    <property type="match status" value="1"/>
</dbReference>
<name>A0A2W7R8S0_9BACT</name>